<dbReference type="PANTHER" id="PTHR31901:SF96">
    <property type="entry name" value="INDOLE-3-ACETIC ACID-AMIDO SYNTHETASE GH3.1-RELATED"/>
    <property type="match status" value="1"/>
</dbReference>
<dbReference type="Pfam" id="PF03321">
    <property type="entry name" value="GH3"/>
    <property type="match status" value="1"/>
</dbReference>
<dbReference type="EnsemblPlants" id="EMT07798">
    <property type="protein sequence ID" value="EMT07798"/>
    <property type="gene ID" value="F775_17743"/>
</dbReference>
<protein>
    <recommendedName>
        <fullName evidence="1">GH3 C-terminal domain-containing protein</fullName>
    </recommendedName>
</protein>
<dbReference type="AlphaFoldDB" id="M8BXY3"/>
<proteinExistence type="predicted"/>
<dbReference type="GO" id="GO:0016881">
    <property type="term" value="F:acid-amino acid ligase activity"/>
    <property type="evidence" value="ECO:0007669"/>
    <property type="project" value="TreeGrafter"/>
</dbReference>
<sequence>MTFSVSSVPVNQTLNENRSRIKARLSGVDWNPSPTTVRASVIVLPRHGCEPMCQWRGVAYIECTRTPASPRYIGFNVHKERTLQIKDMEDLAMLIIPPKFTEVMKQRLVQNFLERQVDAWFRPGQRSAFCKEAPAFGSNLPAGHAKVRHEVVRVGAVFAYGLLRAIRFLQLNWKELAADIEAGALSPRVTDASVREAVAGILRPDPELAQFVRDECCNDDWAGIVRRIWPHTKYLDIIVTGAMAQYIGTLKYYSGDLPMACTMYASSECYFGLNLRPLCDPSEVSYTIMPNMGYFGFLPVDEATGATSCMDAGNLLLSMGAGATAVDKATLDACCLEMEEALNTVYRQSREADGSIGPLEIRIVRAGTFEELMDYAISRGASINQYKAPRCVMFPPIVELLDSLVVSSHFSPALPHWTPARRSG</sequence>
<dbReference type="GO" id="GO:0005737">
    <property type="term" value="C:cytoplasm"/>
    <property type="evidence" value="ECO:0007669"/>
    <property type="project" value="TreeGrafter"/>
</dbReference>
<feature type="domain" description="GH3 C-terminal" evidence="1">
    <location>
        <begin position="331"/>
        <end position="393"/>
    </location>
</feature>
<evidence type="ECO:0000259" key="1">
    <source>
        <dbReference type="Pfam" id="PF23572"/>
    </source>
</evidence>
<dbReference type="Pfam" id="PF23572">
    <property type="entry name" value="GH3_C"/>
    <property type="match status" value="1"/>
</dbReference>
<accession>M8BXY3</accession>
<organism evidence="2">
    <name type="scientific">Aegilops tauschii</name>
    <name type="common">Tausch's goatgrass</name>
    <name type="synonym">Aegilops squarrosa</name>
    <dbReference type="NCBI Taxonomy" id="37682"/>
    <lineage>
        <taxon>Eukaryota</taxon>
        <taxon>Viridiplantae</taxon>
        <taxon>Streptophyta</taxon>
        <taxon>Embryophyta</taxon>
        <taxon>Tracheophyta</taxon>
        <taxon>Spermatophyta</taxon>
        <taxon>Magnoliopsida</taxon>
        <taxon>Liliopsida</taxon>
        <taxon>Poales</taxon>
        <taxon>Poaceae</taxon>
        <taxon>BOP clade</taxon>
        <taxon>Pooideae</taxon>
        <taxon>Triticodae</taxon>
        <taxon>Triticeae</taxon>
        <taxon>Triticinae</taxon>
        <taxon>Aegilops</taxon>
    </lineage>
</organism>
<name>M8BXY3_AEGTA</name>
<dbReference type="InterPro" id="IPR055378">
    <property type="entry name" value="GH3_C"/>
</dbReference>
<dbReference type="InterPro" id="IPR004993">
    <property type="entry name" value="GH3"/>
</dbReference>
<dbReference type="ExpressionAtlas" id="M8BXY3">
    <property type="expression patterns" value="baseline"/>
</dbReference>
<reference evidence="2" key="1">
    <citation type="submission" date="2015-06" db="UniProtKB">
        <authorList>
            <consortium name="EnsemblPlants"/>
        </authorList>
    </citation>
    <scope>IDENTIFICATION</scope>
</reference>
<dbReference type="PANTHER" id="PTHR31901">
    <property type="entry name" value="GH3 DOMAIN-CONTAINING PROTEIN"/>
    <property type="match status" value="1"/>
</dbReference>
<evidence type="ECO:0000313" key="2">
    <source>
        <dbReference type="EnsemblPlants" id="EMT07798"/>
    </source>
</evidence>